<dbReference type="PROSITE" id="PS50977">
    <property type="entry name" value="HTH_TETR_2"/>
    <property type="match status" value="1"/>
</dbReference>
<dbReference type="InterPro" id="IPR039532">
    <property type="entry name" value="TetR_C_Firmicutes"/>
</dbReference>
<proteinExistence type="predicted"/>
<sequence length="204" mass="23708">MTEKAHDKMAARTKQLIKETLIELIEEKSFEGITVKDLTVKAGLNRGTFYLHYRDKYDLMVKIQEELLQGFLQIVLQIDPFDVGKYLSKNIPYPVIVQLFTYLKSHSRIIKVLLGPKGDPAFPKKMKEIIKTNFFENTIKNLITFPEEVAIVKEYLPAIGTSVHFGIIEKWLDNDMPHSPEEMAMMYFNIVKFIKVQINKINKI</sequence>
<protein>
    <submittedName>
        <fullName evidence="5">TetR family regulatory protein</fullName>
    </submittedName>
</protein>
<gene>
    <name evidence="5" type="ORF">BN000_00937</name>
</gene>
<evidence type="ECO:0000259" key="4">
    <source>
        <dbReference type="PROSITE" id="PS50977"/>
    </source>
</evidence>
<organism evidence="5 6">
    <name type="scientific">Neobacillus massiliamazoniensis</name>
    <dbReference type="NCBI Taxonomy" id="1499688"/>
    <lineage>
        <taxon>Bacteria</taxon>
        <taxon>Bacillati</taxon>
        <taxon>Bacillota</taxon>
        <taxon>Bacilli</taxon>
        <taxon>Bacillales</taxon>
        <taxon>Bacillaceae</taxon>
        <taxon>Neobacillus</taxon>
    </lineage>
</organism>
<evidence type="ECO:0000313" key="6">
    <source>
        <dbReference type="Proteomes" id="UP000199087"/>
    </source>
</evidence>
<dbReference type="STRING" id="1499688.BN000_00937"/>
<dbReference type="EMBL" id="CVRB01000001">
    <property type="protein sequence ID" value="CRK81042.1"/>
    <property type="molecule type" value="Genomic_DNA"/>
</dbReference>
<dbReference type="InterPro" id="IPR050624">
    <property type="entry name" value="HTH-type_Tx_Regulator"/>
</dbReference>
<dbReference type="SUPFAM" id="SSF46689">
    <property type="entry name" value="Homeodomain-like"/>
    <property type="match status" value="1"/>
</dbReference>
<dbReference type="Gene3D" id="1.10.357.10">
    <property type="entry name" value="Tetracycline Repressor, domain 2"/>
    <property type="match status" value="1"/>
</dbReference>
<dbReference type="Pfam" id="PF00440">
    <property type="entry name" value="TetR_N"/>
    <property type="match status" value="1"/>
</dbReference>
<feature type="DNA-binding region" description="H-T-H motif" evidence="3">
    <location>
        <begin position="34"/>
        <end position="53"/>
    </location>
</feature>
<dbReference type="Proteomes" id="UP000199087">
    <property type="component" value="Unassembled WGS sequence"/>
</dbReference>
<dbReference type="GO" id="GO:0003677">
    <property type="term" value="F:DNA binding"/>
    <property type="evidence" value="ECO:0007669"/>
    <property type="project" value="UniProtKB-UniRule"/>
</dbReference>
<dbReference type="InterPro" id="IPR001647">
    <property type="entry name" value="HTH_TetR"/>
</dbReference>
<evidence type="ECO:0000256" key="1">
    <source>
        <dbReference type="ARBA" id="ARBA00022491"/>
    </source>
</evidence>
<keyword evidence="1" id="KW-0678">Repressor</keyword>
<feature type="domain" description="HTH tetR-type" evidence="4">
    <location>
        <begin position="11"/>
        <end position="71"/>
    </location>
</feature>
<evidence type="ECO:0000313" key="5">
    <source>
        <dbReference type="EMBL" id="CRK81042.1"/>
    </source>
</evidence>
<dbReference type="Pfam" id="PF14278">
    <property type="entry name" value="TetR_C_8"/>
    <property type="match status" value="1"/>
</dbReference>
<keyword evidence="6" id="KW-1185">Reference proteome</keyword>
<keyword evidence="2 3" id="KW-0238">DNA-binding</keyword>
<accession>A0A0U1NTI1</accession>
<reference evidence="6" key="1">
    <citation type="submission" date="2015-05" db="EMBL/GenBank/DDBJ databases">
        <authorList>
            <person name="Urmite Genomes"/>
        </authorList>
    </citation>
    <scope>NUCLEOTIDE SEQUENCE [LARGE SCALE GENOMIC DNA]</scope>
    <source>
        <strain evidence="6">LF1</strain>
    </source>
</reference>
<dbReference type="RefSeq" id="WP_176699647.1">
    <property type="nucleotide sequence ID" value="NZ_CVRB01000001.1"/>
</dbReference>
<dbReference type="PANTHER" id="PTHR43479">
    <property type="entry name" value="ACREF/ENVCD OPERON REPRESSOR-RELATED"/>
    <property type="match status" value="1"/>
</dbReference>
<evidence type="ECO:0000256" key="3">
    <source>
        <dbReference type="PROSITE-ProRule" id="PRU00335"/>
    </source>
</evidence>
<dbReference type="PANTHER" id="PTHR43479:SF7">
    <property type="entry name" value="TETR-FAMILY TRANSCRIPTIONAL REGULATOR"/>
    <property type="match status" value="1"/>
</dbReference>
<name>A0A0U1NTI1_9BACI</name>
<dbReference type="InterPro" id="IPR009057">
    <property type="entry name" value="Homeodomain-like_sf"/>
</dbReference>
<evidence type="ECO:0000256" key="2">
    <source>
        <dbReference type="ARBA" id="ARBA00023125"/>
    </source>
</evidence>
<dbReference type="AlphaFoldDB" id="A0A0U1NTI1"/>